<evidence type="ECO:0000313" key="3">
    <source>
        <dbReference type="EMBL" id="KAL0399254.1"/>
    </source>
</evidence>
<evidence type="ECO:0008006" key="4">
    <source>
        <dbReference type="Google" id="ProtNLM"/>
    </source>
</evidence>
<organism evidence="3">
    <name type="scientific">Sesamum radiatum</name>
    <name type="common">Black benniseed</name>
    <dbReference type="NCBI Taxonomy" id="300843"/>
    <lineage>
        <taxon>Eukaryota</taxon>
        <taxon>Viridiplantae</taxon>
        <taxon>Streptophyta</taxon>
        <taxon>Embryophyta</taxon>
        <taxon>Tracheophyta</taxon>
        <taxon>Spermatophyta</taxon>
        <taxon>Magnoliopsida</taxon>
        <taxon>eudicotyledons</taxon>
        <taxon>Gunneridae</taxon>
        <taxon>Pentapetalae</taxon>
        <taxon>asterids</taxon>
        <taxon>lamiids</taxon>
        <taxon>Lamiales</taxon>
        <taxon>Pedaliaceae</taxon>
        <taxon>Sesamum</taxon>
    </lineage>
</organism>
<comment type="caution">
    <text evidence="3">The sequence shown here is derived from an EMBL/GenBank/DDBJ whole genome shotgun (WGS) entry which is preliminary data.</text>
</comment>
<keyword evidence="1" id="KW-0433">Leucine-rich repeat</keyword>
<dbReference type="PANTHER" id="PTHR36766:SF63">
    <property type="entry name" value="NB-ARC DOMAIN-CONTAINING PROTEIN"/>
    <property type="match status" value="1"/>
</dbReference>
<dbReference type="Gene3D" id="1.10.8.430">
    <property type="entry name" value="Helical domain of apoptotic protease-activating factors"/>
    <property type="match status" value="1"/>
</dbReference>
<dbReference type="GO" id="GO:0043531">
    <property type="term" value="F:ADP binding"/>
    <property type="evidence" value="ECO:0007669"/>
    <property type="project" value="InterPro"/>
</dbReference>
<dbReference type="EMBL" id="JACGWJ010000009">
    <property type="protein sequence ID" value="KAL0399254.1"/>
    <property type="molecule type" value="Genomic_DNA"/>
</dbReference>
<dbReference type="GO" id="GO:0006952">
    <property type="term" value="P:defense response"/>
    <property type="evidence" value="ECO:0007669"/>
    <property type="project" value="UniProtKB-KW"/>
</dbReference>
<gene>
    <name evidence="3" type="ORF">Sradi_2268700</name>
</gene>
<sequence length="78" mass="8762">MDTSIICNLCLNMQPLPQEESKTLFYRKAFLGGSCPSYLEEIADIVLKRCEGLPLAIVVIGSLLATKNNNIEEWNKFL</sequence>
<reference evidence="3" key="1">
    <citation type="submission" date="2020-06" db="EMBL/GenBank/DDBJ databases">
        <authorList>
            <person name="Li T."/>
            <person name="Hu X."/>
            <person name="Zhang T."/>
            <person name="Song X."/>
            <person name="Zhang H."/>
            <person name="Dai N."/>
            <person name="Sheng W."/>
            <person name="Hou X."/>
            <person name="Wei L."/>
        </authorList>
    </citation>
    <scope>NUCLEOTIDE SEQUENCE</scope>
    <source>
        <strain evidence="3">G02</strain>
        <tissue evidence="3">Leaf</tissue>
    </source>
</reference>
<reference evidence="3" key="2">
    <citation type="journal article" date="2024" name="Plant">
        <title>Genomic evolution and insights into agronomic trait innovations of Sesamum species.</title>
        <authorList>
            <person name="Miao H."/>
            <person name="Wang L."/>
            <person name="Qu L."/>
            <person name="Liu H."/>
            <person name="Sun Y."/>
            <person name="Le M."/>
            <person name="Wang Q."/>
            <person name="Wei S."/>
            <person name="Zheng Y."/>
            <person name="Lin W."/>
            <person name="Duan Y."/>
            <person name="Cao H."/>
            <person name="Xiong S."/>
            <person name="Wang X."/>
            <person name="Wei L."/>
            <person name="Li C."/>
            <person name="Ma Q."/>
            <person name="Ju M."/>
            <person name="Zhao R."/>
            <person name="Li G."/>
            <person name="Mu C."/>
            <person name="Tian Q."/>
            <person name="Mei H."/>
            <person name="Zhang T."/>
            <person name="Gao T."/>
            <person name="Zhang H."/>
        </authorList>
    </citation>
    <scope>NUCLEOTIDE SEQUENCE</scope>
    <source>
        <strain evidence="3">G02</strain>
    </source>
</reference>
<evidence type="ECO:0000256" key="1">
    <source>
        <dbReference type="ARBA" id="ARBA00022614"/>
    </source>
</evidence>
<dbReference type="InterPro" id="IPR027417">
    <property type="entry name" value="P-loop_NTPase"/>
</dbReference>
<proteinExistence type="predicted"/>
<name>A0AAW2T3I1_SESRA</name>
<dbReference type="PANTHER" id="PTHR36766">
    <property type="entry name" value="PLANT BROAD-SPECTRUM MILDEW RESISTANCE PROTEIN RPW8"/>
    <property type="match status" value="1"/>
</dbReference>
<dbReference type="SUPFAM" id="SSF52540">
    <property type="entry name" value="P-loop containing nucleoside triphosphate hydrolases"/>
    <property type="match status" value="1"/>
</dbReference>
<accession>A0AAW2T3I1</accession>
<dbReference type="InterPro" id="IPR042197">
    <property type="entry name" value="Apaf_helical"/>
</dbReference>
<dbReference type="AlphaFoldDB" id="A0AAW2T3I1"/>
<keyword evidence="2" id="KW-0611">Plant defense</keyword>
<protein>
    <recommendedName>
        <fullName evidence="4">NB-ARC domain-containing protein</fullName>
    </recommendedName>
</protein>
<evidence type="ECO:0000256" key="2">
    <source>
        <dbReference type="ARBA" id="ARBA00022821"/>
    </source>
</evidence>